<reference evidence="1" key="2">
    <citation type="submission" date="2025-08" db="UniProtKB">
        <authorList>
            <consortium name="Ensembl"/>
        </authorList>
    </citation>
    <scope>IDENTIFICATION</scope>
</reference>
<sequence>MPSSHLILCHPLLLLPPIPPSIRVFSNKSTLCMRWPKYWSFSFSINPSEEIPGLIFRMDWLDLLAVQGTLKSIFQHHSSKASILQSSAFFTVQLFHPYMITGKTITLTRRTLVGKVMSLLFNMLSRLVITFLPRSKRLFFFFFLGVSVFYFHGCNHHLQFLEPPEIKYDTVSTVSPSVSHKVMGHHLRFLNVEL</sequence>
<organism evidence="1">
    <name type="scientific">Ovis aries</name>
    <name type="common">Sheep</name>
    <dbReference type="NCBI Taxonomy" id="9940"/>
    <lineage>
        <taxon>Eukaryota</taxon>
        <taxon>Metazoa</taxon>
        <taxon>Chordata</taxon>
        <taxon>Craniata</taxon>
        <taxon>Vertebrata</taxon>
        <taxon>Euteleostomi</taxon>
        <taxon>Mammalia</taxon>
        <taxon>Eutheria</taxon>
        <taxon>Laurasiatheria</taxon>
        <taxon>Artiodactyla</taxon>
        <taxon>Ruminantia</taxon>
        <taxon>Pecora</taxon>
        <taxon>Bovidae</taxon>
        <taxon>Caprinae</taxon>
        <taxon>Ovis</taxon>
    </lineage>
</organism>
<evidence type="ECO:0000313" key="1">
    <source>
        <dbReference type="Ensembl" id="ENSOARP00020045679.1"/>
    </source>
</evidence>
<proteinExistence type="predicted"/>
<accession>A0AC11DJG0</accession>
<reference evidence="1" key="3">
    <citation type="submission" date="2025-09" db="UniProtKB">
        <authorList>
            <consortium name="Ensembl"/>
        </authorList>
    </citation>
    <scope>IDENTIFICATION</scope>
</reference>
<dbReference type="Ensembl" id="ENSOART00020080625.1">
    <property type="protein sequence ID" value="ENSOARP00020045679.1"/>
    <property type="gene ID" value="ENSOARG00020033359.1"/>
</dbReference>
<protein>
    <submittedName>
        <fullName evidence="1">Uncharacterized protein</fullName>
    </submittedName>
</protein>
<reference evidence="1" key="1">
    <citation type="submission" date="2020-11" db="EMBL/GenBank/DDBJ databases">
        <authorList>
            <person name="Davenport K.M."/>
            <person name="Bickhart D.M."/>
            <person name="Smith T.P.L."/>
            <person name="Murdoch B.M."/>
            <person name="Rosen B.D."/>
        </authorList>
    </citation>
    <scope>NUCLEOTIDE SEQUENCE [LARGE SCALE GENOMIC DNA]</scope>
    <source>
        <strain evidence="1">OAR_USU_Benz2616</strain>
    </source>
</reference>
<name>A0AC11DJG0_SHEEP</name>